<gene>
    <name evidence="2" type="ORF">Mam01_21520</name>
</gene>
<accession>A0ABQ4FB27</accession>
<proteinExistence type="predicted"/>
<feature type="region of interest" description="Disordered" evidence="1">
    <location>
        <begin position="1"/>
        <end position="59"/>
    </location>
</feature>
<comment type="caution">
    <text evidence="2">The sequence shown here is derived from an EMBL/GenBank/DDBJ whole genome shotgun (WGS) entry which is preliminary data.</text>
</comment>
<feature type="compositionally biased region" description="Basic and acidic residues" evidence="1">
    <location>
        <begin position="23"/>
        <end position="32"/>
    </location>
</feature>
<reference evidence="2 3" key="1">
    <citation type="submission" date="2021-01" db="EMBL/GenBank/DDBJ databases">
        <title>Whole genome shotgun sequence of Microbispora amethystogenes NBRC 101907.</title>
        <authorList>
            <person name="Komaki H."/>
            <person name="Tamura T."/>
        </authorList>
    </citation>
    <scope>NUCLEOTIDE SEQUENCE [LARGE SCALE GENOMIC DNA]</scope>
    <source>
        <strain evidence="2 3">NBRC 101907</strain>
    </source>
</reference>
<evidence type="ECO:0000313" key="3">
    <source>
        <dbReference type="Proteomes" id="UP000651728"/>
    </source>
</evidence>
<organism evidence="2 3">
    <name type="scientific">Microbispora amethystogenes</name>
    <dbReference type="NCBI Taxonomy" id="1427754"/>
    <lineage>
        <taxon>Bacteria</taxon>
        <taxon>Bacillati</taxon>
        <taxon>Actinomycetota</taxon>
        <taxon>Actinomycetes</taxon>
        <taxon>Streptosporangiales</taxon>
        <taxon>Streptosporangiaceae</taxon>
        <taxon>Microbispora</taxon>
    </lineage>
</organism>
<keyword evidence="3" id="KW-1185">Reference proteome</keyword>
<sequence>MASAVRCFLISGPGSNEEGSEPEGSKAERDDMGGLQGVRGAEDPLREPPRSGRRGLMISSTVSLVSGKAQAA</sequence>
<evidence type="ECO:0000313" key="2">
    <source>
        <dbReference type="EMBL" id="GIH31988.1"/>
    </source>
</evidence>
<feature type="compositionally biased region" description="Basic and acidic residues" evidence="1">
    <location>
        <begin position="40"/>
        <end position="50"/>
    </location>
</feature>
<name>A0ABQ4FB27_9ACTN</name>
<protein>
    <submittedName>
        <fullName evidence="2">Uncharacterized protein</fullName>
    </submittedName>
</protein>
<dbReference type="Proteomes" id="UP000651728">
    <property type="component" value="Unassembled WGS sequence"/>
</dbReference>
<evidence type="ECO:0000256" key="1">
    <source>
        <dbReference type="SAM" id="MobiDB-lite"/>
    </source>
</evidence>
<dbReference type="EMBL" id="BOOB01000014">
    <property type="protein sequence ID" value="GIH31988.1"/>
    <property type="molecule type" value="Genomic_DNA"/>
</dbReference>